<dbReference type="InterPro" id="IPR057666">
    <property type="entry name" value="DrpA_SLOG"/>
</dbReference>
<dbReference type="Proteomes" id="UP000593614">
    <property type="component" value="Genome"/>
</dbReference>
<organism evidence="3 4">
    <name type="scientific">Gordonia phage Bosnia</name>
    <dbReference type="NCBI Taxonomy" id="2776839"/>
    <lineage>
        <taxon>Viruses</taxon>
        <taxon>Duplodnaviria</taxon>
        <taxon>Heunggongvirae</taxon>
        <taxon>Uroviricota</taxon>
        <taxon>Caudoviricetes</taxon>
        <taxon>Nymbaxtervirinae</taxon>
        <taxon>Nymphadoravirus</taxon>
        <taxon>Nymphadoravirus bosnia</taxon>
    </lineage>
</organism>
<dbReference type="PANTHER" id="PTHR43022:SF1">
    <property type="entry name" value="PROTEIN SMF"/>
    <property type="match status" value="1"/>
</dbReference>
<dbReference type="EMBL" id="MT952844">
    <property type="protein sequence ID" value="QOI66871.1"/>
    <property type="molecule type" value="Genomic_DNA"/>
</dbReference>
<dbReference type="GeneID" id="77928651"/>
<evidence type="ECO:0000256" key="1">
    <source>
        <dbReference type="ARBA" id="ARBA00006525"/>
    </source>
</evidence>
<dbReference type="SUPFAM" id="SSF102405">
    <property type="entry name" value="MCP/YpsA-like"/>
    <property type="match status" value="1"/>
</dbReference>
<keyword evidence="4" id="KW-1185">Reference proteome</keyword>
<comment type="similarity">
    <text evidence="1">Belongs to the DprA/Smf family.</text>
</comment>
<protein>
    <submittedName>
        <fullName evidence="3">DprA-like DNA processing chain A</fullName>
    </submittedName>
</protein>
<evidence type="ECO:0000313" key="3">
    <source>
        <dbReference type="EMBL" id="QOI66871.1"/>
    </source>
</evidence>
<accession>A0A7L8ZDZ6</accession>
<proteinExistence type="inferred from homology"/>
<gene>
    <name evidence="3" type="primary">41</name>
    <name evidence="3" type="ORF">SEA_BOSNIA_41</name>
</gene>
<dbReference type="Pfam" id="PF02481">
    <property type="entry name" value="DNA_processg_A"/>
    <property type="match status" value="1"/>
</dbReference>
<dbReference type="InterPro" id="IPR003488">
    <property type="entry name" value="DprA"/>
</dbReference>
<feature type="domain" description="Smf/DprA SLOG" evidence="2">
    <location>
        <begin position="75"/>
        <end position="258"/>
    </location>
</feature>
<sequence>MNDDHIALVALTRTRPGGMTWRQITEQVLATGSAIELWNELQPSELDLAVTTEPAVALAKAADDLEEWRSQGLEFVSVLDDRFPARLRDIQETPPFLFAQGLIDDDDQGVSVVGSRKASRGGLDFARETASRLVGEGLSVVAGLALGIDTAAHSAALASGGRTVAFVATGLDRTYPKENRELHAAIADTGLMLSQFLPGGPPQRHNFLMRNALMSGYGLATIVVEAGEHSGARAQARMAVQHGRPVILTTRVVDSNEWAKRLQVSHDVYVVGSPEEAIKAVREIREEPHMIDLALDALVG</sequence>
<dbReference type="RefSeq" id="YP_010652824.1">
    <property type="nucleotide sequence ID" value="NC_070790.1"/>
</dbReference>
<reference evidence="3 4" key="1">
    <citation type="submission" date="2020-08" db="EMBL/GenBank/DDBJ databases">
        <authorList>
            <person name="Min H."/>
            <person name="Gabrielle-Ann F."/>
            <person name="Adams J.C."/>
            <person name="Ponce A.M."/>
            <person name="Rodriguez A.M."/>
            <person name="McFadden T.J."/>
            <person name="Benavides Y.J."/>
            <person name="Emanuel T.D."/>
            <person name="Gordon L.-A.S."/>
            <person name="Frohlich J.N."/>
            <person name="Washington J.M."/>
            <person name="Garlena R.A."/>
            <person name="Russell D.A."/>
            <person name="Pope W.H."/>
            <person name="Jacobs-Sera D."/>
            <person name="Hatfull G.F."/>
        </authorList>
    </citation>
    <scope>NUCLEOTIDE SEQUENCE [LARGE SCALE GENOMIC DNA]</scope>
</reference>
<dbReference type="GO" id="GO:0009294">
    <property type="term" value="P:DNA-mediated transformation"/>
    <property type="evidence" value="ECO:0007669"/>
    <property type="project" value="InterPro"/>
</dbReference>
<evidence type="ECO:0000259" key="2">
    <source>
        <dbReference type="Pfam" id="PF02481"/>
    </source>
</evidence>
<dbReference type="KEGG" id="vg:77928651"/>
<evidence type="ECO:0000313" key="4">
    <source>
        <dbReference type="Proteomes" id="UP000593614"/>
    </source>
</evidence>
<name>A0A7L8ZDZ6_9CAUD</name>
<dbReference type="PANTHER" id="PTHR43022">
    <property type="entry name" value="PROTEIN SMF"/>
    <property type="match status" value="1"/>
</dbReference>
<dbReference type="Gene3D" id="3.40.50.450">
    <property type="match status" value="1"/>
</dbReference>